<protein>
    <submittedName>
        <fullName evidence="1">Uncharacterized protein</fullName>
    </submittedName>
</protein>
<accession>A0AAD7E0N1</accession>
<proteinExistence type="predicted"/>
<evidence type="ECO:0000313" key="1">
    <source>
        <dbReference type="EMBL" id="KAJ7223010.1"/>
    </source>
</evidence>
<evidence type="ECO:0000313" key="2">
    <source>
        <dbReference type="Proteomes" id="UP001219525"/>
    </source>
</evidence>
<comment type="caution">
    <text evidence="1">The sequence shown here is derived from an EMBL/GenBank/DDBJ whole genome shotgun (WGS) entry which is preliminary data.</text>
</comment>
<organism evidence="1 2">
    <name type="scientific">Mycena pura</name>
    <dbReference type="NCBI Taxonomy" id="153505"/>
    <lineage>
        <taxon>Eukaryota</taxon>
        <taxon>Fungi</taxon>
        <taxon>Dikarya</taxon>
        <taxon>Basidiomycota</taxon>
        <taxon>Agaricomycotina</taxon>
        <taxon>Agaricomycetes</taxon>
        <taxon>Agaricomycetidae</taxon>
        <taxon>Agaricales</taxon>
        <taxon>Marasmiineae</taxon>
        <taxon>Mycenaceae</taxon>
        <taxon>Mycena</taxon>
    </lineage>
</organism>
<keyword evidence="2" id="KW-1185">Reference proteome</keyword>
<dbReference type="AlphaFoldDB" id="A0AAD7E0N1"/>
<reference evidence="1" key="1">
    <citation type="submission" date="2023-03" db="EMBL/GenBank/DDBJ databases">
        <title>Massive genome expansion in bonnet fungi (Mycena s.s.) driven by repeated elements and novel gene families across ecological guilds.</title>
        <authorList>
            <consortium name="Lawrence Berkeley National Laboratory"/>
            <person name="Harder C.B."/>
            <person name="Miyauchi S."/>
            <person name="Viragh M."/>
            <person name="Kuo A."/>
            <person name="Thoen E."/>
            <person name="Andreopoulos B."/>
            <person name="Lu D."/>
            <person name="Skrede I."/>
            <person name="Drula E."/>
            <person name="Henrissat B."/>
            <person name="Morin E."/>
            <person name="Kohler A."/>
            <person name="Barry K."/>
            <person name="LaButti K."/>
            <person name="Morin E."/>
            <person name="Salamov A."/>
            <person name="Lipzen A."/>
            <person name="Mereny Z."/>
            <person name="Hegedus B."/>
            <person name="Baldrian P."/>
            <person name="Stursova M."/>
            <person name="Weitz H."/>
            <person name="Taylor A."/>
            <person name="Grigoriev I.V."/>
            <person name="Nagy L.G."/>
            <person name="Martin F."/>
            <person name="Kauserud H."/>
        </authorList>
    </citation>
    <scope>NUCLEOTIDE SEQUENCE</scope>
    <source>
        <strain evidence="1">9144</strain>
    </source>
</reference>
<sequence>MSSGGAGPGDDIIDLSQSNSDAIKRARDVTPTVAAPVDVIDDDFADFLAAPVQETTLVLPLSGTAPKQSSINIPSADSAPAVVTASPGALSLSYGPPCSTCCNSSAASSASTSADI</sequence>
<dbReference type="EMBL" id="JARJCW010000006">
    <property type="protein sequence ID" value="KAJ7223010.1"/>
    <property type="molecule type" value="Genomic_DNA"/>
</dbReference>
<dbReference type="Proteomes" id="UP001219525">
    <property type="component" value="Unassembled WGS sequence"/>
</dbReference>
<gene>
    <name evidence="1" type="ORF">GGX14DRAFT_557578</name>
</gene>
<name>A0AAD7E0N1_9AGAR</name>